<protein>
    <recommendedName>
        <fullName evidence="11">Tetrahaem cytochrome domain-containing protein</fullName>
    </recommendedName>
</protein>
<dbReference type="GO" id="GO:0046872">
    <property type="term" value="F:metal ion binding"/>
    <property type="evidence" value="ECO:0007669"/>
    <property type="project" value="UniProtKB-KW"/>
</dbReference>
<dbReference type="GO" id="GO:0016491">
    <property type="term" value="F:oxidoreductase activity"/>
    <property type="evidence" value="ECO:0007669"/>
    <property type="project" value="TreeGrafter"/>
</dbReference>
<keyword evidence="3" id="KW-0813">Transport</keyword>
<keyword evidence="9" id="KW-0175">Coiled coil</keyword>
<dbReference type="InterPro" id="IPR051829">
    <property type="entry name" value="Multiheme_Cytochr_ET"/>
</dbReference>
<evidence type="ECO:0000256" key="3">
    <source>
        <dbReference type="ARBA" id="ARBA00022448"/>
    </source>
</evidence>
<comment type="caution">
    <text evidence="12">The sequence shown here is derived from an EMBL/GenBank/DDBJ whole genome shotgun (WGS) entry which is preliminary data.</text>
</comment>
<dbReference type="Proteomes" id="UP000319619">
    <property type="component" value="Unassembled WGS sequence"/>
</dbReference>
<evidence type="ECO:0000256" key="7">
    <source>
        <dbReference type="ARBA" id="ARBA00022982"/>
    </source>
</evidence>
<evidence type="ECO:0000313" key="13">
    <source>
        <dbReference type="Proteomes" id="UP000319619"/>
    </source>
</evidence>
<keyword evidence="6" id="KW-0732">Signal</keyword>
<feature type="transmembrane region" description="Helical" evidence="10">
    <location>
        <begin position="396"/>
        <end position="414"/>
    </location>
</feature>
<evidence type="ECO:0000313" key="12">
    <source>
        <dbReference type="EMBL" id="TKJ37973.1"/>
    </source>
</evidence>
<dbReference type="Pfam" id="PF14537">
    <property type="entry name" value="Cytochrom_c3_2"/>
    <property type="match status" value="1"/>
</dbReference>
<keyword evidence="10" id="KW-0472">Membrane</keyword>
<evidence type="ECO:0000256" key="4">
    <source>
        <dbReference type="ARBA" id="ARBA00022617"/>
    </source>
</evidence>
<keyword evidence="10" id="KW-1133">Transmembrane helix</keyword>
<evidence type="ECO:0000256" key="8">
    <source>
        <dbReference type="ARBA" id="ARBA00023004"/>
    </source>
</evidence>
<feature type="domain" description="Tetrahaem cytochrome" evidence="11">
    <location>
        <begin position="57"/>
        <end position="178"/>
    </location>
</feature>
<evidence type="ECO:0000256" key="9">
    <source>
        <dbReference type="SAM" id="Coils"/>
    </source>
</evidence>
<accession>A0A532USQ8</accession>
<evidence type="ECO:0000256" key="6">
    <source>
        <dbReference type="ARBA" id="ARBA00022729"/>
    </source>
</evidence>
<keyword evidence="10" id="KW-0812">Transmembrane</keyword>
<keyword evidence="5" id="KW-0479">Metal-binding</keyword>
<proteinExistence type="predicted"/>
<comment type="subcellular location">
    <subcellularLocation>
        <location evidence="2">Cell envelope</location>
    </subcellularLocation>
</comment>
<evidence type="ECO:0000256" key="2">
    <source>
        <dbReference type="ARBA" id="ARBA00004196"/>
    </source>
</evidence>
<gene>
    <name evidence="12" type="ORF">CEE37_13505</name>
</gene>
<organism evidence="12 13">
    <name type="scientific">candidate division LCP-89 bacterium B3_LCP</name>
    <dbReference type="NCBI Taxonomy" id="2012998"/>
    <lineage>
        <taxon>Bacteria</taxon>
        <taxon>Pseudomonadati</taxon>
        <taxon>Bacteria division LCP-89</taxon>
    </lineage>
</organism>
<reference evidence="12 13" key="1">
    <citation type="submission" date="2017-06" db="EMBL/GenBank/DDBJ databases">
        <title>Novel microbial phyla capable of carbon fixation and sulfur reduction in deep-sea sediments.</title>
        <authorList>
            <person name="Huang J."/>
            <person name="Baker B."/>
            <person name="Wang Y."/>
        </authorList>
    </citation>
    <scope>NUCLEOTIDE SEQUENCE [LARGE SCALE GENOMIC DNA]</scope>
    <source>
        <strain evidence="12">B3_LCP</strain>
    </source>
</reference>
<dbReference type="Gene3D" id="3.90.10.10">
    <property type="entry name" value="Cytochrome C3"/>
    <property type="match status" value="2"/>
</dbReference>
<evidence type="ECO:0000256" key="1">
    <source>
        <dbReference type="ARBA" id="ARBA00001926"/>
    </source>
</evidence>
<dbReference type="InterPro" id="IPR036280">
    <property type="entry name" value="Multihaem_cyt_sf"/>
</dbReference>
<dbReference type="GO" id="GO:0030313">
    <property type="term" value="C:cell envelope"/>
    <property type="evidence" value="ECO:0007669"/>
    <property type="project" value="UniProtKB-SubCell"/>
</dbReference>
<evidence type="ECO:0000256" key="5">
    <source>
        <dbReference type="ARBA" id="ARBA00022723"/>
    </source>
</evidence>
<dbReference type="AlphaFoldDB" id="A0A532USQ8"/>
<name>A0A532USQ8_UNCL8</name>
<dbReference type="EMBL" id="NJBN01000011">
    <property type="protein sequence ID" value="TKJ37973.1"/>
    <property type="molecule type" value="Genomic_DNA"/>
</dbReference>
<comment type="cofactor">
    <cofactor evidence="1">
        <name>heme c</name>
        <dbReference type="ChEBI" id="CHEBI:61717"/>
    </cofactor>
</comment>
<keyword evidence="8" id="KW-0408">Iron</keyword>
<keyword evidence="7" id="KW-0249">Electron transport</keyword>
<evidence type="ECO:0000259" key="11">
    <source>
        <dbReference type="Pfam" id="PF14537"/>
    </source>
</evidence>
<dbReference type="InterPro" id="IPR012286">
    <property type="entry name" value="Tetrahaem_cytochrome"/>
</dbReference>
<dbReference type="SUPFAM" id="SSF48695">
    <property type="entry name" value="Multiheme cytochromes"/>
    <property type="match status" value="1"/>
</dbReference>
<evidence type="ECO:0000256" key="10">
    <source>
        <dbReference type="SAM" id="Phobius"/>
    </source>
</evidence>
<keyword evidence="4" id="KW-0349">Heme</keyword>
<sequence>MKMKSARAFLILITAVIFLISLQVESLAQNQVNTCIECHLELDDELLDPAIKFAEDVHNKEGISCAGCHGGDPTEEDAELAMSEKNGFRAVPSIREIPQFCGQCHSDPAYMRKYNPALPTDQLGKYWTSQHGQKIKQGDKNVAQCISCHSVHDIRKTSDPRSPVYDLNVPQTCSSCHSDADYMASYPIATDQHADYQESVHGIALLKHKDTGAPACNDCHGNHAATPPGVASIGRVCYQCHLAEGELFNVSPHKTAFDDLGEAECSSCHGNHSIRPLTDEQVGVGDESLCATCHSEDDAGYEAAKAMKQALVDLSETYMEARELIDEAERKGVGVSDEQFALLDVRHSLINVRKLVHAFNPDTLISSAERAMEAADEVHQAGISAVVEVKNRRKGFILFTLVTIVLMALVIVKIKQIERDKVK</sequence>
<dbReference type="PANTHER" id="PTHR35038">
    <property type="entry name" value="DISSIMILATORY SULFITE REDUCTASE SIRA"/>
    <property type="match status" value="1"/>
</dbReference>
<dbReference type="PANTHER" id="PTHR35038:SF6">
    <property type="entry name" value="SURFACE LOCALIZED DECAHEME CYTOCHROME C LIPOPROTEIN"/>
    <property type="match status" value="1"/>
</dbReference>
<feature type="coiled-coil region" evidence="9">
    <location>
        <begin position="304"/>
        <end position="331"/>
    </location>
</feature>